<dbReference type="RefSeq" id="WP_269255610.1">
    <property type="nucleotide sequence ID" value="NZ_JAKHKO010000003.1"/>
</dbReference>
<keyword evidence="4 9" id="KW-0812">Transmembrane</keyword>
<dbReference type="PROSITE" id="PS01219">
    <property type="entry name" value="AMMONIUM_TRANSP"/>
    <property type="match status" value="1"/>
</dbReference>
<dbReference type="Gene3D" id="1.10.3430.10">
    <property type="entry name" value="Ammonium transporter AmtB like domains"/>
    <property type="match status" value="1"/>
</dbReference>
<feature type="transmembrane region" description="Helical" evidence="9">
    <location>
        <begin position="157"/>
        <end position="180"/>
    </location>
</feature>
<feature type="transmembrane region" description="Helical" evidence="9">
    <location>
        <begin position="279"/>
        <end position="297"/>
    </location>
</feature>
<dbReference type="GO" id="GO:0005886">
    <property type="term" value="C:plasma membrane"/>
    <property type="evidence" value="ECO:0007669"/>
    <property type="project" value="UniProtKB-SubCell"/>
</dbReference>
<evidence type="ECO:0000256" key="9">
    <source>
        <dbReference type="RuleBase" id="RU362002"/>
    </source>
</evidence>
<dbReference type="InterPro" id="IPR001905">
    <property type="entry name" value="Ammonium_transpt"/>
</dbReference>
<feature type="transmembrane region" description="Helical" evidence="9">
    <location>
        <begin position="124"/>
        <end position="145"/>
    </location>
</feature>
<reference evidence="11" key="1">
    <citation type="submission" date="2022-01" db="EMBL/GenBank/DDBJ databases">
        <title>VMRC isolate genome collection.</title>
        <authorList>
            <person name="France M."/>
            <person name="Rutt L."/>
            <person name="Humphrys M."/>
            <person name="Ravel J."/>
        </authorList>
    </citation>
    <scope>NUCLEOTIDE SEQUENCE</scope>
    <source>
        <strain evidence="11">C0127B5</strain>
    </source>
</reference>
<name>A0AAP3GWF5_9LACO</name>
<dbReference type="NCBIfam" id="TIGR00836">
    <property type="entry name" value="amt"/>
    <property type="match status" value="1"/>
</dbReference>
<keyword evidence="7 9" id="KW-0924">Ammonia transport</keyword>
<accession>A0AAP3GWF5</accession>
<dbReference type="InterPro" id="IPR024041">
    <property type="entry name" value="NH4_transpt_AmtB-like_dom"/>
</dbReference>
<evidence type="ECO:0000256" key="1">
    <source>
        <dbReference type="ARBA" id="ARBA00004141"/>
    </source>
</evidence>
<dbReference type="GO" id="GO:0008519">
    <property type="term" value="F:ammonium channel activity"/>
    <property type="evidence" value="ECO:0007669"/>
    <property type="project" value="InterPro"/>
</dbReference>
<comment type="subcellular location">
    <subcellularLocation>
        <location evidence="9">Cell membrane</location>
        <topology evidence="9">Multi-pass membrane protein</topology>
    </subcellularLocation>
    <subcellularLocation>
        <location evidence="1">Membrane</location>
        <topology evidence="1">Multi-pass membrane protein</topology>
    </subcellularLocation>
</comment>
<dbReference type="Proteomes" id="UP001213015">
    <property type="component" value="Unassembled WGS sequence"/>
</dbReference>
<feature type="transmembrane region" description="Helical" evidence="9">
    <location>
        <begin position="309"/>
        <end position="329"/>
    </location>
</feature>
<feature type="transmembrane region" description="Helical" evidence="9">
    <location>
        <begin position="253"/>
        <end position="273"/>
    </location>
</feature>
<feature type="transmembrane region" description="Helical" evidence="9">
    <location>
        <begin position="349"/>
        <end position="375"/>
    </location>
</feature>
<feature type="domain" description="Ammonium transporter AmtB-like" evidence="10">
    <location>
        <begin position="8"/>
        <end position="399"/>
    </location>
</feature>
<comment type="caution">
    <text evidence="11">The sequence shown here is derived from an EMBL/GenBank/DDBJ whole genome shotgun (WGS) entry which is preliminary data.</text>
</comment>
<evidence type="ECO:0000256" key="8">
    <source>
        <dbReference type="ARBA" id="ARBA00050025"/>
    </source>
</evidence>
<evidence type="ECO:0000256" key="3">
    <source>
        <dbReference type="ARBA" id="ARBA00022448"/>
    </source>
</evidence>
<evidence type="ECO:0000313" key="12">
    <source>
        <dbReference type="Proteomes" id="UP001213015"/>
    </source>
</evidence>
<feature type="transmembrane region" description="Helical" evidence="9">
    <location>
        <begin position="6"/>
        <end position="31"/>
    </location>
</feature>
<keyword evidence="6 9" id="KW-0472">Membrane</keyword>
<proteinExistence type="inferred from homology"/>
<feature type="transmembrane region" description="Helical" evidence="9">
    <location>
        <begin position="192"/>
        <end position="210"/>
    </location>
</feature>
<feature type="transmembrane region" description="Helical" evidence="9">
    <location>
        <begin position="91"/>
        <end position="117"/>
    </location>
</feature>
<evidence type="ECO:0000256" key="5">
    <source>
        <dbReference type="ARBA" id="ARBA00022989"/>
    </source>
</evidence>
<keyword evidence="5 9" id="KW-1133">Transmembrane helix</keyword>
<feature type="transmembrane region" description="Helical" evidence="9">
    <location>
        <begin position="222"/>
        <end position="246"/>
    </location>
</feature>
<protein>
    <recommendedName>
        <fullName evidence="8 9">Ammonium transporter</fullName>
    </recommendedName>
</protein>
<evidence type="ECO:0000313" key="11">
    <source>
        <dbReference type="EMBL" id="MCZ3844720.1"/>
    </source>
</evidence>
<dbReference type="SUPFAM" id="SSF111352">
    <property type="entry name" value="Ammonium transporter"/>
    <property type="match status" value="1"/>
</dbReference>
<organism evidence="11 12">
    <name type="scientific">Lactobacillus mulieris</name>
    <dbReference type="NCBI Taxonomy" id="2508708"/>
    <lineage>
        <taxon>Bacteria</taxon>
        <taxon>Bacillati</taxon>
        <taxon>Bacillota</taxon>
        <taxon>Bacilli</taxon>
        <taxon>Lactobacillales</taxon>
        <taxon>Lactobacillaceae</taxon>
        <taxon>Lactobacillus</taxon>
    </lineage>
</organism>
<evidence type="ECO:0000256" key="4">
    <source>
        <dbReference type="ARBA" id="ARBA00022692"/>
    </source>
</evidence>
<evidence type="ECO:0000259" key="10">
    <source>
        <dbReference type="Pfam" id="PF00909"/>
    </source>
</evidence>
<comment type="similarity">
    <text evidence="2 9">Belongs to the ammonia transporter channel (TC 1.A.11.2) family.</text>
</comment>
<evidence type="ECO:0000256" key="2">
    <source>
        <dbReference type="ARBA" id="ARBA00005887"/>
    </source>
</evidence>
<feature type="transmembrane region" description="Helical" evidence="9">
    <location>
        <begin position="43"/>
        <end position="71"/>
    </location>
</feature>
<dbReference type="EMBL" id="JAKHLF010000005">
    <property type="protein sequence ID" value="MCZ3844720.1"/>
    <property type="molecule type" value="Genomic_DNA"/>
</dbReference>
<dbReference type="Pfam" id="PF00909">
    <property type="entry name" value="Ammonium_transp"/>
    <property type="match status" value="1"/>
</dbReference>
<dbReference type="InterPro" id="IPR029020">
    <property type="entry name" value="Ammonium/urea_transptr"/>
</dbReference>
<dbReference type="InterPro" id="IPR018047">
    <property type="entry name" value="Ammonium_transpt_CS"/>
</dbReference>
<dbReference type="PANTHER" id="PTHR43029:SF10">
    <property type="entry name" value="AMMONIUM TRANSPORTER MEP2"/>
    <property type="match status" value="1"/>
</dbReference>
<keyword evidence="3 9" id="KW-0813">Transport</keyword>
<evidence type="ECO:0000256" key="6">
    <source>
        <dbReference type="ARBA" id="ARBA00023136"/>
    </source>
</evidence>
<sequence length="404" mass="43552">MNEVDTSFIIFSSILVLFITPGLAFFYGGLVSKKNVVNTMVSVFFITGLAILLWLICGYSLAFSGNIWGIIGNGQHFFFQNLNFEKTTTGGIPVGLYSLFQMMFAIITPALFIGAVVGRINFKFLFFFIIFWSISIYYPMVHMVWSPNGLLSKLGALDFAGGTVVHIDAGITALILAIFVGPRTKKEPHHYNLAWVLLGTAILWIGWYGFNAGSALAVNSSSVLAILTTTMAAASAMATWSILELIHNKKVTLVGTCTGVICGLVAVTPAAGYVSSMGAFWIGIIAAGLSFSFVTFIKPKLRIDDTLDAFGCHGISGIWGSIATGLFASKSANSNLTLNGLFYGGGLRLFLIQLLVTIITIIFVGLTATTITILLKKFVTIRVTKEQEASGLDLSQHGEIIEQN</sequence>
<dbReference type="PANTHER" id="PTHR43029">
    <property type="entry name" value="AMMONIUM TRANSPORTER MEP2"/>
    <property type="match status" value="1"/>
</dbReference>
<dbReference type="AlphaFoldDB" id="A0AAP3GWF5"/>
<evidence type="ECO:0000256" key="7">
    <source>
        <dbReference type="ARBA" id="ARBA00023177"/>
    </source>
</evidence>
<gene>
    <name evidence="11" type="ORF">L2422_04190</name>
</gene>